<sequence>MLSPMLSPIAIVGISTSLPSGTTSDTNLDHASFFDFLLSGDESYEVIPNDRFDSDSYLGPGIGLLSTKYGSFLKNPDFFDNAEFGVSNRDARAMAPATRLLIEQCFLALLDSGIEFRNKQVGCFVSANPADITNAGMSNPDEYELRGSFARIPTMLANRISFHLDLLGPSFPLDTACSSTQTAFHIAVQSILSGDCESALVGGCQLNQRIFDWIEYGQFGILSPDGKCKPFNAGADGFGRAEGCAAVVLKPLSQALRDGDRIYATVCGTAANNNGAGGPPAAPVAKYQAEAMETAFQRAGRKPCEVSYVEVHATGTAKGDPTEANWVGERFSRGREGDLLIGSVKGNIGHAEITSFLASLSKVLSIFEHGVVPPNINVGTLNPAIHWNEFGLRIPMEALALPASKNGGPALISMCSSGIGGANGHVVLEAPPAPQGIVPSELVDKPILLAIGGMSPRSTAALSEQAMALLRSLQKSEWPLLATIFGRRARQMSFRSWTIVDPKKVAEKQDMGESWGLDWTKPVLSPRETPRVVFVFSGQGPQHVTMGRQLFAAFPAFRKSILEMDDTFMRVTGKSIMGDYGLFGAQPSTAPFAFPAVWPIALTLPSIAIFQIALFDLLISLGVKPDVLIGHSAGETALLYASGAAPKAMAVELAIIRGRTFSRVESAGGTMAALSCTELDAVTYIDDYKAEYPHAVVELACLNAPAAVALSGEEKAVEGVLARAKEMGVFGVKIRTCVPIHSSIMEMIREEYLEQMQDLFARYTCAGEQLKPTIPTYSTLFASLLDTQFAFTPEYFWQNTRGKVLFTPVIQSLAENSTFIEIAPHPVLSAYLSMMAGEGSTVLSTVFRPSSKPNVIPSTEIHDLLRFLGRLVCAGYGKLDFSTLNGAPYTPQKLSKRLPTYPFTRKSFPLYVDVVNENRQKNYGPLNRARLRVNQDTHPSLKQHVIRGEPIWPAAAFLEMALEFRPTSLFNVSLHSMLSLSSEQPLPVKITLDGAGAHWTVSSLVSLSPGKPFVSEKMHAEGYISFEGPPPAVDAIHIPTIRSRCENFVDGSQLYSSLAYFSSYGPQFQRVTSMYYNLDEALVSIRGGDASLIGEPRYISHPAIIDAVFQTATYRPFTGNFDPNAYYLPAKIHALVMHKEVKVGYWPAHLHAHVQWERWTPDSMTFNSLITDTLGNPLCTLNFEFARHHLALVPPVTTPVQVVMQPVGHDMRNVGSIDTSEDELIGQLENVLGAMVGAGQQRSVKIAVVNSDASAILKILSDFPGSAFELFLSGRPVHAFQYGVVVRRLQDLASSTVLFDIIVGEGELDVASLDKYLIPGGSILIAGDGASMNANLLESRSYTPFYTSPTLIDYQKPTGLSTPSTPSLYTSETDLVYICALGGEMELREQLLALATTKELTIWIVSAAGVNSAAGMGMVRALRREYLYWFLRFVELPAGKVSPAQMEEIKQMLKGLPSWVKDEPDIVFNGQGTISVPRLVPIPDLAEQSEPVPLAEQVSVSIDHIVPALKTSPTVAVFASCANGKRFIGLQTVGAGNEMLDVDLDLDSMVEVPEEVTFGPDGIDGVAGLVTALLAFPALSSLRCLPTSKLRTYSVLLTHADTPIGCVVRQLFEREKVSVTALSESASLLDLATCQGNFDLLVSGYDEGSAQAQVLRATRRFFWEIELPQYLSQQPTRVSDVLSAVFAKRYYDIRVTGTLPITTLGTLPDKLTGSKKRGAVFSAEKTYVLLGGLGNIGAHLALYLFQHGARHIIATSRSGEKTFARPDAVIVRRIYTFLRSQKDLSIRIEATDASSPASMSALFASIPNAHPVGGVVALAAVLRDKLLVDLSEQDFQAVYGSKISVVETLLEIADVSKFEFVMTFSSMVGVFGTGGQTSYCAANLVVEEMVSQLPNAFALVCPAVFDSSIMHEGSTRPTRLGHLMRWAMSQEELILWIDDAFVKRQAGAKFSRYMPSMPWQTFSRAPGDMPVAIGGHLIPSPEDDNTELTDGGGDEVVSLQDQVERVIRTALNVDEERFDVDVPLTSYGLDSLSAGRLSFSIRSLIKVTQLQLLGGNSLADLIRKYGNADEDTEAPATTANTESGRGVGEAHVQMEALVAQYTALLDSLNIIPISEDSLPAADDMVVMLTGTTGALGCHLLVDLLARPNVRQVYAFNRVGKTGKSLVDRHRDTLLKQGIAFEAVLGHAKLMLLEGELTEPEFGLGAEMYERLRGSVTHFIHNAWYINVLSPLTFYEPLIMGTFNVLAFAATAGAMVSFMSTHGVPRNLPSKLVSAPEDILLDARVAVASGYTESKWVTERIIQHAYTCRYVNANVVRVGQLCGSTTSGAWDTSQWVPALAQSAAVVGCLPDGGNDDTTSWFPVDKASLAVIDMLSFPNRTLHLVHPKPMKWHNMVSVLASALASPSMPITLVPYAEWYARLRATSTPEFSTRLDALKLLDFFAQGLKKDPSRETIGLVPRVDMVRSVNTSAALMNAAELAEEDVRRWVAYWRGVGYL</sequence>
<dbReference type="Pfam" id="PF08659">
    <property type="entry name" value="KR"/>
    <property type="match status" value="1"/>
</dbReference>
<dbReference type="InterPro" id="IPR049900">
    <property type="entry name" value="PKS_mFAS_DH"/>
</dbReference>
<dbReference type="InterPro" id="IPR050091">
    <property type="entry name" value="PKS_NRPS_Biosynth_Enz"/>
</dbReference>
<dbReference type="CDD" id="cd00833">
    <property type="entry name" value="PKS"/>
    <property type="match status" value="1"/>
</dbReference>
<dbReference type="InterPro" id="IPR042104">
    <property type="entry name" value="PKS_dehydratase_sf"/>
</dbReference>
<dbReference type="Pfam" id="PF02801">
    <property type="entry name" value="Ketoacyl-synt_C"/>
    <property type="match status" value="1"/>
</dbReference>
<dbReference type="InterPro" id="IPR014030">
    <property type="entry name" value="Ketoacyl_synth_N"/>
</dbReference>
<evidence type="ECO:0000256" key="5">
    <source>
        <dbReference type="ARBA" id="ARBA00023026"/>
    </source>
</evidence>
<dbReference type="PROSITE" id="PS52004">
    <property type="entry name" value="KS3_2"/>
    <property type="match status" value="1"/>
</dbReference>
<dbReference type="InterPro" id="IPR020807">
    <property type="entry name" value="PKS_DH"/>
</dbReference>
<dbReference type="InterPro" id="IPR020841">
    <property type="entry name" value="PKS_Beta-ketoAc_synthase_dom"/>
</dbReference>
<dbReference type="EMBL" id="JAWWNJ010000007">
    <property type="protein sequence ID" value="KAK7052476.1"/>
    <property type="molecule type" value="Genomic_DNA"/>
</dbReference>
<dbReference type="InterPro" id="IPR057326">
    <property type="entry name" value="KR_dom"/>
</dbReference>
<evidence type="ECO:0000313" key="11">
    <source>
        <dbReference type="Proteomes" id="UP001362999"/>
    </source>
</evidence>
<keyword evidence="2" id="KW-0596">Phosphopantetheine</keyword>
<dbReference type="GO" id="GO:0006633">
    <property type="term" value="P:fatty acid biosynthetic process"/>
    <property type="evidence" value="ECO:0007669"/>
    <property type="project" value="InterPro"/>
</dbReference>
<dbReference type="SUPFAM" id="SSF47336">
    <property type="entry name" value="ACP-like"/>
    <property type="match status" value="1"/>
</dbReference>
<dbReference type="GO" id="GO:0004312">
    <property type="term" value="F:fatty acid synthase activity"/>
    <property type="evidence" value="ECO:0007669"/>
    <property type="project" value="TreeGrafter"/>
</dbReference>
<dbReference type="InterPro" id="IPR036291">
    <property type="entry name" value="NAD(P)-bd_dom_sf"/>
</dbReference>
<feature type="region of interest" description="C-terminal hotdog fold" evidence="7">
    <location>
        <begin position="1046"/>
        <end position="1199"/>
    </location>
</feature>
<dbReference type="GO" id="GO:0004315">
    <property type="term" value="F:3-oxoacyl-[acyl-carrier-protein] synthase activity"/>
    <property type="evidence" value="ECO:0007669"/>
    <property type="project" value="InterPro"/>
</dbReference>
<dbReference type="InterPro" id="IPR013120">
    <property type="entry name" value="FAR_NAD-bd"/>
</dbReference>
<protein>
    <submittedName>
        <fullName evidence="10">Polyketide synthase</fullName>
    </submittedName>
</protein>
<dbReference type="Gene3D" id="3.40.366.10">
    <property type="entry name" value="Malonyl-Coenzyme A Acyl Carrier Protein, domain 2"/>
    <property type="match status" value="1"/>
</dbReference>
<dbReference type="SMART" id="SM00825">
    <property type="entry name" value="PKS_KS"/>
    <property type="match status" value="1"/>
</dbReference>
<feature type="active site" description="Proton acceptor; for dehydratase activity" evidence="7">
    <location>
        <position position="944"/>
    </location>
</feature>
<evidence type="ECO:0000256" key="6">
    <source>
        <dbReference type="ARBA" id="ARBA00023268"/>
    </source>
</evidence>
<dbReference type="InterPro" id="IPR032821">
    <property type="entry name" value="PKS_assoc"/>
</dbReference>
<dbReference type="GO" id="GO:0044550">
    <property type="term" value="P:secondary metabolite biosynthetic process"/>
    <property type="evidence" value="ECO:0007669"/>
    <property type="project" value="UniProtKB-ARBA"/>
</dbReference>
<gene>
    <name evidence="10" type="ORF">R3P38DRAFT_2860549</name>
</gene>
<dbReference type="SUPFAM" id="SSF55048">
    <property type="entry name" value="Probable ACP-binding domain of malonyl-CoA ACP transacylase"/>
    <property type="match status" value="1"/>
</dbReference>
<keyword evidence="5" id="KW-0843">Virulence</keyword>
<dbReference type="Pfam" id="PF00550">
    <property type="entry name" value="PP-binding"/>
    <property type="match status" value="1"/>
</dbReference>
<keyword evidence="11" id="KW-1185">Reference proteome</keyword>
<dbReference type="InterPro" id="IPR001227">
    <property type="entry name" value="Ac_transferase_dom_sf"/>
</dbReference>
<accession>A0AAW0DM63</accession>
<dbReference type="Gene3D" id="3.10.129.110">
    <property type="entry name" value="Polyketide synthase dehydratase"/>
    <property type="match status" value="1"/>
</dbReference>
<dbReference type="SUPFAM" id="SSF52151">
    <property type="entry name" value="FabD/lysophospholipase-like"/>
    <property type="match status" value="1"/>
</dbReference>
<dbReference type="SMART" id="SM00826">
    <property type="entry name" value="PKS_DH"/>
    <property type="match status" value="1"/>
</dbReference>
<dbReference type="Pfam" id="PF07993">
    <property type="entry name" value="NAD_binding_4"/>
    <property type="match status" value="1"/>
</dbReference>
<dbReference type="InterPro" id="IPR036736">
    <property type="entry name" value="ACP-like_sf"/>
</dbReference>
<organism evidence="10 11">
    <name type="scientific">Favolaschia claudopus</name>
    <dbReference type="NCBI Taxonomy" id="2862362"/>
    <lineage>
        <taxon>Eukaryota</taxon>
        <taxon>Fungi</taxon>
        <taxon>Dikarya</taxon>
        <taxon>Basidiomycota</taxon>
        <taxon>Agaricomycotina</taxon>
        <taxon>Agaricomycetes</taxon>
        <taxon>Agaricomycetidae</taxon>
        <taxon>Agaricales</taxon>
        <taxon>Marasmiineae</taxon>
        <taxon>Mycenaceae</taxon>
        <taxon>Favolaschia</taxon>
    </lineage>
</organism>
<evidence type="ECO:0000256" key="1">
    <source>
        <dbReference type="ARBA" id="ARBA00005179"/>
    </source>
</evidence>
<dbReference type="Gene3D" id="3.30.70.3290">
    <property type="match status" value="1"/>
</dbReference>
<evidence type="ECO:0000259" key="8">
    <source>
        <dbReference type="PROSITE" id="PS52004"/>
    </source>
</evidence>
<dbReference type="InterPro" id="IPR014031">
    <property type="entry name" value="Ketoacyl_synth_C"/>
</dbReference>
<dbReference type="InterPro" id="IPR014043">
    <property type="entry name" value="Acyl_transferase_dom"/>
</dbReference>
<dbReference type="PANTHER" id="PTHR43775">
    <property type="entry name" value="FATTY ACID SYNTHASE"/>
    <property type="match status" value="1"/>
</dbReference>
<dbReference type="Pfam" id="PF00698">
    <property type="entry name" value="Acyl_transf_1"/>
    <property type="match status" value="1"/>
</dbReference>
<dbReference type="InterPro" id="IPR009081">
    <property type="entry name" value="PP-bd_ACP"/>
</dbReference>
<dbReference type="InterPro" id="IPR018201">
    <property type="entry name" value="Ketoacyl_synth_AS"/>
</dbReference>
<evidence type="ECO:0000256" key="3">
    <source>
        <dbReference type="ARBA" id="ARBA00022553"/>
    </source>
</evidence>
<dbReference type="InterPro" id="IPR013968">
    <property type="entry name" value="PKS_KR"/>
</dbReference>
<name>A0AAW0DM63_9AGAR</name>
<keyword evidence="6" id="KW-0511">Multifunctional enzyme</keyword>
<evidence type="ECO:0000256" key="7">
    <source>
        <dbReference type="PROSITE-ProRule" id="PRU01363"/>
    </source>
</evidence>
<dbReference type="Pfam" id="PF14765">
    <property type="entry name" value="PS-DH"/>
    <property type="match status" value="1"/>
</dbReference>
<keyword evidence="4" id="KW-0808">Transferase</keyword>
<dbReference type="Gene3D" id="3.40.47.10">
    <property type="match status" value="1"/>
</dbReference>
<dbReference type="SMART" id="SM00822">
    <property type="entry name" value="PKS_KR"/>
    <property type="match status" value="1"/>
</dbReference>
<dbReference type="PROSITE" id="PS52019">
    <property type="entry name" value="PKS_MFAS_DH"/>
    <property type="match status" value="1"/>
</dbReference>
<dbReference type="InterPro" id="IPR049551">
    <property type="entry name" value="PKS_DH_C"/>
</dbReference>
<dbReference type="SUPFAM" id="SSF51735">
    <property type="entry name" value="NAD(P)-binding Rossmann-fold domains"/>
    <property type="match status" value="2"/>
</dbReference>
<dbReference type="SUPFAM" id="SSF53901">
    <property type="entry name" value="Thiolase-like"/>
    <property type="match status" value="1"/>
</dbReference>
<feature type="region of interest" description="N-terminal hotdog fold" evidence="7">
    <location>
        <begin position="909"/>
        <end position="1031"/>
    </location>
</feature>
<feature type="domain" description="Ketosynthase family 3 (KS3)" evidence="8">
    <location>
        <begin position="6"/>
        <end position="430"/>
    </location>
</feature>
<evidence type="ECO:0000259" key="9">
    <source>
        <dbReference type="PROSITE" id="PS52019"/>
    </source>
</evidence>
<comment type="caution">
    <text evidence="10">The sequence shown here is derived from an EMBL/GenBank/DDBJ whole genome shotgun (WGS) entry which is preliminary data.</text>
</comment>
<dbReference type="Pfam" id="PF21089">
    <property type="entry name" value="PKS_DH_N"/>
    <property type="match status" value="1"/>
</dbReference>
<dbReference type="SMART" id="SM00827">
    <property type="entry name" value="PKS_AT"/>
    <property type="match status" value="1"/>
</dbReference>
<keyword evidence="3" id="KW-0597">Phosphoprotein</keyword>
<dbReference type="InterPro" id="IPR016039">
    <property type="entry name" value="Thiolase-like"/>
</dbReference>
<dbReference type="Proteomes" id="UP001362999">
    <property type="component" value="Unassembled WGS sequence"/>
</dbReference>
<reference evidence="10 11" key="1">
    <citation type="journal article" date="2024" name="J Genomics">
        <title>Draft genome sequencing and assembly of Favolaschia claudopus CIRM-BRFM 2984 isolated from oak limbs.</title>
        <authorList>
            <person name="Navarro D."/>
            <person name="Drula E."/>
            <person name="Chaduli D."/>
            <person name="Cazenave R."/>
            <person name="Ahrendt S."/>
            <person name="Wang J."/>
            <person name="Lipzen A."/>
            <person name="Daum C."/>
            <person name="Barry K."/>
            <person name="Grigoriev I.V."/>
            <person name="Favel A."/>
            <person name="Rosso M.N."/>
            <person name="Martin F."/>
        </authorList>
    </citation>
    <scope>NUCLEOTIDE SEQUENCE [LARGE SCALE GENOMIC DNA]</scope>
    <source>
        <strain evidence="10 11">CIRM-BRFM 2984</strain>
    </source>
</reference>
<evidence type="ECO:0000256" key="2">
    <source>
        <dbReference type="ARBA" id="ARBA00022450"/>
    </source>
</evidence>
<dbReference type="InterPro" id="IPR049552">
    <property type="entry name" value="PKS_DH_N"/>
</dbReference>
<comment type="pathway">
    <text evidence="1">Secondary metabolite biosynthesis.</text>
</comment>
<dbReference type="PANTHER" id="PTHR43775:SF37">
    <property type="entry name" value="SI:DKEY-61P9.11"/>
    <property type="match status" value="1"/>
</dbReference>
<feature type="domain" description="PKS/mFAS DH" evidence="9">
    <location>
        <begin position="909"/>
        <end position="1199"/>
    </location>
</feature>
<dbReference type="InterPro" id="IPR016035">
    <property type="entry name" value="Acyl_Trfase/lysoPLipase"/>
</dbReference>
<dbReference type="Pfam" id="PF16197">
    <property type="entry name" value="KAsynt_C_assoc"/>
    <property type="match status" value="1"/>
</dbReference>
<dbReference type="Pfam" id="PF00109">
    <property type="entry name" value="ketoacyl-synt"/>
    <property type="match status" value="1"/>
</dbReference>
<dbReference type="InterPro" id="IPR016036">
    <property type="entry name" value="Malonyl_transacylase_ACP-bd"/>
</dbReference>
<dbReference type="Gene3D" id="3.40.50.720">
    <property type="entry name" value="NAD(P)-binding Rossmann-like Domain"/>
    <property type="match status" value="2"/>
</dbReference>
<evidence type="ECO:0000313" key="10">
    <source>
        <dbReference type="EMBL" id="KAK7052476.1"/>
    </source>
</evidence>
<evidence type="ECO:0000256" key="4">
    <source>
        <dbReference type="ARBA" id="ARBA00022679"/>
    </source>
</evidence>
<feature type="active site" description="Proton donor; for dehydratase activity" evidence="7">
    <location>
        <position position="1106"/>
    </location>
</feature>
<proteinExistence type="predicted"/>
<dbReference type="PROSITE" id="PS00606">
    <property type="entry name" value="KS3_1"/>
    <property type="match status" value="1"/>
</dbReference>